<accession>A0A9W9KQI7</accession>
<dbReference type="AlphaFoldDB" id="A0A9W9KQI7"/>
<dbReference type="PANTHER" id="PTHR20963:SF24">
    <property type="entry name" value="3-PHYTASE B"/>
    <property type="match status" value="1"/>
</dbReference>
<dbReference type="SUPFAM" id="SSF53254">
    <property type="entry name" value="Phosphoglycerate mutase-like"/>
    <property type="match status" value="1"/>
</dbReference>
<dbReference type="RefSeq" id="XP_056515450.1">
    <property type="nucleotide sequence ID" value="XM_056650600.1"/>
</dbReference>
<reference evidence="3" key="2">
    <citation type="journal article" date="2023" name="IMA Fungus">
        <title>Comparative genomic study of the Penicillium genus elucidates a diverse pangenome and 15 lateral gene transfer events.</title>
        <authorList>
            <person name="Petersen C."/>
            <person name="Sorensen T."/>
            <person name="Nielsen M.R."/>
            <person name="Sondergaard T.E."/>
            <person name="Sorensen J.L."/>
            <person name="Fitzpatrick D.A."/>
            <person name="Frisvad J.C."/>
            <person name="Nielsen K.L."/>
        </authorList>
    </citation>
    <scope>NUCLEOTIDE SEQUENCE</scope>
    <source>
        <strain evidence="3">IBT 34128</strain>
    </source>
</reference>
<keyword evidence="4" id="KW-1185">Reference proteome</keyword>
<dbReference type="EMBL" id="JAPMSZ010000001">
    <property type="protein sequence ID" value="KAJ5114257.1"/>
    <property type="molecule type" value="Genomic_DNA"/>
</dbReference>
<sequence>MESAKKGCLKGLQQTKGQDPSAKSGRATPEVGAIIFDTKGFNNILNHNTCPKFEKMKKPIQRDSANAYSKTFVPSIQNRLKSTFPVVGFSDDDIIELMELCAFDAVAATPDAREKPPICDIFAELNWIKFDYAQSLSKNPVSDQKPVNHTFDKPGASTFPVARAIYPDFTHDNGMIPVFSAMGLYHDELSKSEAQATVDVGGLSTSWVVPFAARAYIEKMVCRDDEFIRVIVSKRVVPFQGCAVDGLGWCTVQDFTSEWKLERLLYIAS</sequence>
<dbReference type="Proteomes" id="UP001141434">
    <property type="component" value="Unassembled WGS sequence"/>
</dbReference>
<proteinExistence type="predicted"/>
<name>A0A9W9KQI7_9EURO</name>
<gene>
    <name evidence="3" type="ORF">NUU61_000016</name>
</gene>
<evidence type="ECO:0000256" key="1">
    <source>
        <dbReference type="ARBA" id="ARBA00022801"/>
    </source>
</evidence>
<dbReference type="OrthoDB" id="6509975at2759"/>
<dbReference type="Pfam" id="PF00328">
    <property type="entry name" value="His_Phos_2"/>
    <property type="match status" value="2"/>
</dbReference>
<comment type="caution">
    <text evidence="3">The sequence shown here is derived from an EMBL/GenBank/DDBJ whole genome shotgun (WGS) entry which is preliminary data.</text>
</comment>
<dbReference type="Gene3D" id="3.40.50.1240">
    <property type="entry name" value="Phosphoglycerate mutase-like"/>
    <property type="match status" value="2"/>
</dbReference>
<protein>
    <submittedName>
        <fullName evidence="3">Histidine phosphatase superfamily clade-2</fullName>
    </submittedName>
</protein>
<feature type="region of interest" description="Disordered" evidence="2">
    <location>
        <begin position="1"/>
        <end position="27"/>
    </location>
</feature>
<evidence type="ECO:0000313" key="3">
    <source>
        <dbReference type="EMBL" id="KAJ5114257.1"/>
    </source>
</evidence>
<dbReference type="GeneID" id="81389768"/>
<dbReference type="CDD" id="cd07061">
    <property type="entry name" value="HP_HAP_like"/>
    <property type="match status" value="1"/>
</dbReference>
<organism evidence="3 4">
    <name type="scientific">Penicillium alfredii</name>
    <dbReference type="NCBI Taxonomy" id="1506179"/>
    <lineage>
        <taxon>Eukaryota</taxon>
        <taxon>Fungi</taxon>
        <taxon>Dikarya</taxon>
        <taxon>Ascomycota</taxon>
        <taxon>Pezizomycotina</taxon>
        <taxon>Eurotiomycetes</taxon>
        <taxon>Eurotiomycetidae</taxon>
        <taxon>Eurotiales</taxon>
        <taxon>Aspergillaceae</taxon>
        <taxon>Penicillium</taxon>
    </lineage>
</organism>
<dbReference type="GO" id="GO:0003993">
    <property type="term" value="F:acid phosphatase activity"/>
    <property type="evidence" value="ECO:0007669"/>
    <property type="project" value="TreeGrafter"/>
</dbReference>
<dbReference type="InterPro" id="IPR000560">
    <property type="entry name" value="His_Pase_clade-2"/>
</dbReference>
<dbReference type="PANTHER" id="PTHR20963">
    <property type="entry name" value="MULTIPLE INOSITOL POLYPHOSPHATE PHOSPHATASE-RELATED"/>
    <property type="match status" value="1"/>
</dbReference>
<evidence type="ECO:0000256" key="2">
    <source>
        <dbReference type="SAM" id="MobiDB-lite"/>
    </source>
</evidence>
<keyword evidence="1" id="KW-0378">Hydrolase</keyword>
<dbReference type="InterPro" id="IPR029033">
    <property type="entry name" value="His_PPase_superfam"/>
</dbReference>
<evidence type="ECO:0000313" key="4">
    <source>
        <dbReference type="Proteomes" id="UP001141434"/>
    </source>
</evidence>
<reference evidence="3" key="1">
    <citation type="submission" date="2022-11" db="EMBL/GenBank/DDBJ databases">
        <authorList>
            <person name="Petersen C."/>
        </authorList>
    </citation>
    <scope>NUCLEOTIDE SEQUENCE</scope>
    <source>
        <strain evidence="3">IBT 34128</strain>
    </source>
</reference>